<evidence type="ECO:0000259" key="4">
    <source>
        <dbReference type="Pfam" id="PF10531"/>
    </source>
</evidence>
<feature type="domain" description="Soluble ligand binding" evidence="4">
    <location>
        <begin position="132"/>
        <end position="180"/>
    </location>
</feature>
<dbReference type="Gene3D" id="3.30.1950.10">
    <property type="entry name" value="wza like domain"/>
    <property type="match status" value="1"/>
</dbReference>
<dbReference type="InterPro" id="IPR003715">
    <property type="entry name" value="Poly_export_N"/>
</dbReference>
<dbReference type="PANTHER" id="PTHR33619:SF3">
    <property type="entry name" value="POLYSACCHARIDE EXPORT PROTEIN GFCE-RELATED"/>
    <property type="match status" value="1"/>
</dbReference>
<keyword evidence="6" id="KW-1185">Reference proteome</keyword>
<gene>
    <name evidence="5" type="ORF">EDI28_07265</name>
</gene>
<comment type="caution">
    <text evidence="5">The sequence shown here is derived from an EMBL/GenBank/DDBJ whole genome shotgun (WGS) entry which is preliminary data.</text>
</comment>
<accession>A0A444JSL3</accession>
<evidence type="ECO:0000313" key="5">
    <source>
        <dbReference type="EMBL" id="RWX56081.1"/>
    </source>
</evidence>
<dbReference type="InterPro" id="IPR017477">
    <property type="entry name" value="PEP-CTERM_polysacc_export"/>
</dbReference>
<dbReference type="PANTHER" id="PTHR33619">
    <property type="entry name" value="POLYSACCHARIDE EXPORT PROTEIN GFCE-RELATED"/>
    <property type="match status" value="1"/>
</dbReference>
<protein>
    <submittedName>
        <fullName evidence="5">Sugar ABC transporter substrate-binding protein</fullName>
    </submittedName>
</protein>
<dbReference type="PROSITE" id="PS51257">
    <property type="entry name" value="PROKAR_LIPOPROTEIN"/>
    <property type="match status" value="1"/>
</dbReference>
<evidence type="ECO:0000313" key="6">
    <source>
        <dbReference type="Proteomes" id="UP000287563"/>
    </source>
</evidence>
<reference evidence="5 6" key="1">
    <citation type="submission" date="2018-11" db="EMBL/GenBank/DDBJ databases">
        <title>Photobacterium sp. BEI247 sp. nov., a marine bacterium isolated from Yongle Blue Hole in the South China Sea.</title>
        <authorList>
            <person name="Wang X."/>
        </authorList>
    </citation>
    <scope>NUCLEOTIDE SEQUENCE [LARGE SCALE GENOMIC DNA]</scope>
    <source>
        <strain evidence="6">BEI247</strain>
    </source>
</reference>
<dbReference type="Pfam" id="PF02563">
    <property type="entry name" value="Poly_export"/>
    <property type="match status" value="1"/>
</dbReference>
<dbReference type="AlphaFoldDB" id="A0A444JSL3"/>
<feature type="signal peptide" evidence="2">
    <location>
        <begin position="1"/>
        <end position="24"/>
    </location>
</feature>
<sequence length="216" mass="23697">MFMIKKGKCFITLLIAFISTNLLTGCSSSDLQNLPSATTHPSLTKNINDYNYLIGPGDSLNIFVWGNPEISGTFDVRPDGKISTSLVDDIDASGRTPSDLARSIEARLSEYVRDPIVTVIVQDFVGPYSEQVRVIGEASQPKAINYRENMTLLDVMVAVGGLTEYADGNDARLIRVINGQQRQFGLKMGDLIRDGDIQANIDILPGDIIIIPEAWF</sequence>
<name>A0A444JSL3_9GAMM</name>
<dbReference type="Gene3D" id="3.10.560.10">
    <property type="entry name" value="Outer membrane lipoprotein wza domain like"/>
    <property type="match status" value="1"/>
</dbReference>
<keyword evidence="1 2" id="KW-0732">Signal</keyword>
<dbReference type="GO" id="GO:0015159">
    <property type="term" value="F:polysaccharide transmembrane transporter activity"/>
    <property type="evidence" value="ECO:0007669"/>
    <property type="project" value="InterPro"/>
</dbReference>
<dbReference type="InterPro" id="IPR019554">
    <property type="entry name" value="Soluble_ligand-bd"/>
</dbReference>
<dbReference type="Pfam" id="PF10531">
    <property type="entry name" value="SLBB"/>
    <property type="match status" value="1"/>
</dbReference>
<evidence type="ECO:0000259" key="3">
    <source>
        <dbReference type="Pfam" id="PF02563"/>
    </source>
</evidence>
<feature type="chain" id="PRO_5019259179" evidence="2">
    <location>
        <begin position="25"/>
        <end position="216"/>
    </location>
</feature>
<dbReference type="InterPro" id="IPR049712">
    <property type="entry name" value="Poly_export"/>
</dbReference>
<evidence type="ECO:0000256" key="1">
    <source>
        <dbReference type="ARBA" id="ARBA00022729"/>
    </source>
</evidence>
<proteinExistence type="predicted"/>
<organism evidence="5 6">
    <name type="scientific">Photobacterium chitinilyticum</name>
    <dbReference type="NCBI Taxonomy" id="2485123"/>
    <lineage>
        <taxon>Bacteria</taxon>
        <taxon>Pseudomonadati</taxon>
        <taxon>Pseudomonadota</taxon>
        <taxon>Gammaproteobacteria</taxon>
        <taxon>Vibrionales</taxon>
        <taxon>Vibrionaceae</taxon>
        <taxon>Photobacterium</taxon>
    </lineage>
</organism>
<dbReference type="NCBIfam" id="TIGR03027">
    <property type="entry name" value="pepcterm_export"/>
    <property type="match status" value="1"/>
</dbReference>
<dbReference type="Proteomes" id="UP000287563">
    <property type="component" value="Unassembled WGS sequence"/>
</dbReference>
<feature type="domain" description="Polysaccharide export protein N-terminal" evidence="3">
    <location>
        <begin position="49"/>
        <end position="121"/>
    </location>
</feature>
<evidence type="ECO:0000256" key="2">
    <source>
        <dbReference type="SAM" id="SignalP"/>
    </source>
</evidence>
<dbReference type="OrthoDB" id="9808421at2"/>
<dbReference type="EMBL" id="RJLM01000002">
    <property type="protein sequence ID" value="RWX56081.1"/>
    <property type="molecule type" value="Genomic_DNA"/>
</dbReference>